<evidence type="ECO:0000256" key="2">
    <source>
        <dbReference type="ARBA" id="ARBA00023127"/>
    </source>
</evidence>
<dbReference type="InterPro" id="IPR036915">
    <property type="entry name" value="Cyclin-like_sf"/>
</dbReference>
<dbReference type="AlphaFoldDB" id="A0A2I0IHI4"/>
<evidence type="ECO:0000256" key="3">
    <source>
        <dbReference type="ARBA" id="ARBA00023306"/>
    </source>
</evidence>
<dbReference type="SMART" id="SM00385">
    <property type="entry name" value="CYCLIN"/>
    <property type="match status" value="1"/>
</dbReference>
<dbReference type="EMBL" id="PGOL01003048">
    <property type="protein sequence ID" value="PKI43455.1"/>
    <property type="molecule type" value="Genomic_DNA"/>
</dbReference>
<evidence type="ECO:0000256" key="1">
    <source>
        <dbReference type="ARBA" id="ARBA00022618"/>
    </source>
</evidence>
<dbReference type="STRING" id="22663.A0A2I0IHI4"/>
<keyword evidence="2 4" id="KW-0195">Cyclin</keyword>
<accession>A0A2I0IHI4</accession>
<evidence type="ECO:0000313" key="8">
    <source>
        <dbReference type="Proteomes" id="UP000233551"/>
    </source>
</evidence>
<evidence type="ECO:0000256" key="5">
    <source>
        <dbReference type="SAM" id="MobiDB-lite"/>
    </source>
</evidence>
<proteinExistence type="inferred from homology"/>
<feature type="domain" description="Cyclin-like" evidence="6">
    <location>
        <begin position="89"/>
        <end position="188"/>
    </location>
</feature>
<dbReference type="InterPro" id="IPR039361">
    <property type="entry name" value="Cyclin"/>
</dbReference>
<dbReference type="Proteomes" id="UP000233551">
    <property type="component" value="Unassembled WGS sequence"/>
</dbReference>
<evidence type="ECO:0000256" key="4">
    <source>
        <dbReference type="RuleBase" id="RU000383"/>
    </source>
</evidence>
<name>A0A2I0IHI4_PUNGR</name>
<protein>
    <recommendedName>
        <fullName evidence="6">Cyclin-like domain-containing protein</fullName>
    </recommendedName>
</protein>
<evidence type="ECO:0000259" key="6">
    <source>
        <dbReference type="SMART" id="SM00385"/>
    </source>
</evidence>
<dbReference type="CDD" id="cd20544">
    <property type="entry name" value="CYCLIN_AtCycD-like_rpt2"/>
    <property type="match status" value="1"/>
</dbReference>
<dbReference type="Gene3D" id="1.10.472.10">
    <property type="entry name" value="Cyclin-like"/>
    <property type="match status" value="2"/>
</dbReference>
<feature type="compositionally biased region" description="Basic and acidic residues" evidence="5">
    <location>
        <begin position="358"/>
        <end position="367"/>
    </location>
</feature>
<dbReference type="SUPFAM" id="SSF47954">
    <property type="entry name" value="Cyclin-like"/>
    <property type="match status" value="2"/>
</dbReference>
<dbReference type="GO" id="GO:0051301">
    <property type="term" value="P:cell division"/>
    <property type="evidence" value="ECO:0007669"/>
    <property type="project" value="UniProtKB-KW"/>
</dbReference>
<dbReference type="PROSITE" id="PS00292">
    <property type="entry name" value="CYCLINS"/>
    <property type="match status" value="1"/>
</dbReference>
<dbReference type="Pfam" id="PF00134">
    <property type="entry name" value="Cyclin_N"/>
    <property type="match status" value="1"/>
</dbReference>
<keyword evidence="1" id="KW-0132">Cell division</keyword>
<dbReference type="Pfam" id="PF02984">
    <property type="entry name" value="Cyclin_C"/>
    <property type="match status" value="1"/>
</dbReference>
<keyword evidence="8" id="KW-1185">Reference proteome</keyword>
<dbReference type="PANTHER" id="PTHR10177">
    <property type="entry name" value="CYCLINS"/>
    <property type="match status" value="1"/>
</dbReference>
<reference evidence="7 8" key="1">
    <citation type="submission" date="2017-11" db="EMBL/GenBank/DDBJ databases">
        <title>De-novo sequencing of pomegranate (Punica granatum L.) genome.</title>
        <authorList>
            <person name="Akparov Z."/>
            <person name="Amiraslanov A."/>
            <person name="Hajiyeva S."/>
            <person name="Abbasov M."/>
            <person name="Kaur K."/>
            <person name="Hamwieh A."/>
            <person name="Solovyev V."/>
            <person name="Salamov A."/>
            <person name="Braich B."/>
            <person name="Kosarev P."/>
            <person name="Mahmoud A."/>
            <person name="Hajiyev E."/>
            <person name="Babayeva S."/>
            <person name="Izzatullayeva V."/>
            <person name="Mammadov A."/>
            <person name="Mammadov A."/>
            <person name="Sharifova S."/>
            <person name="Ojaghi J."/>
            <person name="Eynullazada K."/>
            <person name="Bayramov B."/>
            <person name="Abdulazimova A."/>
            <person name="Shahmuradov I."/>
        </authorList>
    </citation>
    <scope>NUCLEOTIDE SEQUENCE [LARGE SCALE GENOMIC DNA]</scope>
    <source>
        <strain evidence="8">cv. AG2017</strain>
        <tissue evidence="7">Leaf</tissue>
    </source>
</reference>
<dbReference type="InterPro" id="IPR004367">
    <property type="entry name" value="Cyclin_C-dom"/>
</dbReference>
<evidence type="ECO:0000313" key="7">
    <source>
        <dbReference type="EMBL" id="PKI43455.1"/>
    </source>
</evidence>
<dbReference type="InterPro" id="IPR013763">
    <property type="entry name" value="Cyclin-like_dom"/>
</dbReference>
<comment type="similarity">
    <text evidence="4">Belongs to the cyclin family.</text>
</comment>
<feature type="region of interest" description="Disordered" evidence="5">
    <location>
        <begin position="348"/>
        <end position="367"/>
    </location>
</feature>
<comment type="caution">
    <text evidence="7">The sequence shown here is derived from an EMBL/GenBank/DDBJ whole genome shotgun (WGS) entry which is preliminary data.</text>
</comment>
<gene>
    <name evidence="7" type="ORF">CRG98_036212</name>
</gene>
<organism evidence="7 8">
    <name type="scientific">Punica granatum</name>
    <name type="common">Pomegranate</name>
    <dbReference type="NCBI Taxonomy" id="22663"/>
    <lineage>
        <taxon>Eukaryota</taxon>
        <taxon>Viridiplantae</taxon>
        <taxon>Streptophyta</taxon>
        <taxon>Embryophyta</taxon>
        <taxon>Tracheophyta</taxon>
        <taxon>Spermatophyta</taxon>
        <taxon>Magnoliopsida</taxon>
        <taxon>eudicotyledons</taxon>
        <taxon>Gunneridae</taxon>
        <taxon>Pentapetalae</taxon>
        <taxon>rosids</taxon>
        <taxon>malvids</taxon>
        <taxon>Myrtales</taxon>
        <taxon>Lythraceae</taxon>
        <taxon>Punica</taxon>
    </lineage>
</organism>
<dbReference type="InterPro" id="IPR048258">
    <property type="entry name" value="Cyclins_cyclin-box"/>
</dbReference>
<keyword evidence="3" id="KW-0131">Cell cycle</keyword>
<dbReference type="InterPro" id="IPR006671">
    <property type="entry name" value="Cyclin_N"/>
</dbReference>
<sequence length="367" mass="41799">MESLLCDEKSWALTSPFHEASTEHGIVVNPGNIAGGGGSPASFYTTKEDVENALRICLDKETSYMPKAPGFAAVVESNDLTVLRFRVTQWLMKSKSRLRLSYGTLFLAVNYFDRFISACKCQEWKDWMVKLLSVACLSVASKSFETFTSFPLHEIQVISVSVSRKVMEGLDHAFQPSTIQRMELILLRALEWRISSITPYTYVELLMWNLSNSFLLPNHLHEELRGRVHELLLLAVSDIQLTEFRPSVLAVSAMRYGLQEVLASLSDIHPTHFTKFIDQDQKENLKRCNRLMEERLKNHSFDPVILTSSHSTFNCSPLSPVTVLSTEGISIGYDELELSQFEMEVSRANQRSNRKNRKEQEYLRGSS</sequence>